<dbReference type="GO" id="GO:0055085">
    <property type="term" value="P:transmembrane transport"/>
    <property type="evidence" value="ECO:0007669"/>
    <property type="project" value="InterPro"/>
</dbReference>
<protein>
    <submittedName>
        <fullName evidence="3">C4-dicarboxylate ABC transporter</fullName>
    </submittedName>
</protein>
<keyword evidence="4" id="KW-1185">Reference proteome</keyword>
<dbReference type="PANTHER" id="PTHR33376">
    <property type="match status" value="1"/>
</dbReference>
<dbReference type="NCBIfam" id="NF037995">
    <property type="entry name" value="TRAP_S1"/>
    <property type="match status" value="1"/>
</dbReference>
<dbReference type="PROSITE" id="PS51257">
    <property type="entry name" value="PROKAR_LIPOPROTEIN"/>
    <property type="match status" value="1"/>
</dbReference>
<reference evidence="3 4" key="1">
    <citation type="submission" date="2017-08" db="EMBL/GenBank/DDBJ databases">
        <title>Halomonas alkalisoli sp. nov., isolated from saline alkaline soil.</title>
        <authorList>
            <person name="Wang D."/>
            <person name="Zhang G."/>
        </authorList>
    </citation>
    <scope>NUCLEOTIDE SEQUENCE [LARGE SCALE GENOMIC DNA]</scope>
    <source>
        <strain evidence="3 4">WRN001</strain>
    </source>
</reference>
<dbReference type="InterPro" id="IPR038404">
    <property type="entry name" value="TRAP_DctP_sf"/>
</dbReference>
<feature type="signal peptide" evidence="2">
    <location>
        <begin position="1"/>
        <end position="27"/>
    </location>
</feature>
<evidence type="ECO:0000256" key="1">
    <source>
        <dbReference type="ARBA" id="ARBA00022729"/>
    </source>
</evidence>
<evidence type="ECO:0000313" key="3">
    <source>
        <dbReference type="EMBL" id="PAU78224.1"/>
    </source>
</evidence>
<dbReference type="Proteomes" id="UP000217771">
    <property type="component" value="Unassembled WGS sequence"/>
</dbReference>
<dbReference type="Pfam" id="PF03480">
    <property type="entry name" value="DctP"/>
    <property type="match status" value="1"/>
</dbReference>
<dbReference type="EMBL" id="NSKB01000002">
    <property type="protein sequence ID" value="PAU78224.1"/>
    <property type="molecule type" value="Genomic_DNA"/>
</dbReference>
<proteinExistence type="predicted"/>
<keyword evidence="1 2" id="KW-0732">Signal</keyword>
<dbReference type="CDD" id="cd13669">
    <property type="entry name" value="PBP2_TRAP_TM0322_like"/>
    <property type="match status" value="1"/>
</dbReference>
<dbReference type="PANTHER" id="PTHR33376:SF3">
    <property type="entry name" value="C4-DICARBOXYLATE-BINDING PROTEIN"/>
    <property type="match status" value="1"/>
</dbReference>
<name>A0A2A2F0G1_9GAMM</name>
<dbReference type="InterPro" id="IPR018389">
    <property type="entry name" value="DctP_fam"/>
</dbReference>
<accession>A0A2A2F0G1</accession>
<dbReference type="AlphaFoldDB" id="A0A2A2F0G1"/>
<evidence type="ECO:0000256" key="2">
    <source>
        <dbReference type="SAM" id="SignalP"/>
    </source>
</evidence>
<organism evidence="3 4">
    <name type="scientific">Halomonas salipaludis</name>
    <dbReference type="NCBI Taxonomy" id="2032625"/>
    <lineage>
        <taxon>Bacteria</taxon>
        <taxon>Pseudomonadati</taxon>
        <taxon>Pseudomonadota</taxon>
        <taxon>Gammaproteobacteria</taxon>
        <taxon>Oceanospirillales</taxon>
        <taxon>Halomonadaceae</taxon>
        <taxon>Halomonas</taxon>
    </lineage>
</organism>
<feature type="chain" id="PRO_5012561855" evidence="2">
    <location>
        <begin position="28"/>
        <end position="339"/>
    </location>
</feature>
<evidence type="ECO:0000313" key="4">
    <source>
        <dbReference type="Proteomes" id="UP000217771"/>
    </source>
</evidence>
<dbReference type="Gene3D" id="3.40.190.170">
    <property type="entry name" value="Bacterial extracellular solute-binding protein, family 7"/>
    <property type="match status" value="1"/>
</dbReference>
<sequence>MVRRINMKKIPLFFGLSGMVLIISACGQGGNDEQATSNEAYKLNVGIAMNDRDPMYEGIVRFKEAVEARTEGGVEIEVFSSSQLGSTADLLEQARVGANVATLTDAGPLGDIVREISILQAPYIVDNLDEGRQLVASDLFKEWQANLEPEGVKVLSFNWFQGERHLATTRSVLTPDDLSGMAIRTNGTSIVNKAIEVMGGNPTGLAWAESYPGLQQGVIDGVEAHYSAIHGARLPEVVDSIAKTGHFQLLTALTVGTQWFDRLPSEYQKILIEESVEAGEYASGLNVERSREYEEEMTAQGVNINQVDIALFREKADRFYDEFEGFKALREEVDEYLDK</sequence>
<dbReference type="OrthoDB" id="9771186at2"/>
<gene>
    <name evidence="3" type="ORF">CK498_05745</name>
</gene>
<comment type="caution">
    <text evidence="3">The sequence shown here is derived from an EMBL/GenBank/DDBJ whole genome shotgun (WGS) entry which is preliminary data.</text>
</comment>